<dbReference type="PANTHER" id="PTHR43162:SF1">
    <property type="entry name" value="PRESTALK A DIFFERENTIATION PROTEIN A"/>
    <property type="match status" value="1"/>
</dbReference>
<dbReference type="Proteomes" id="UP000559027">
    <property type="component" value="Unassembled WGS sequence"/>
</dbReference>
<dbReference type="Gene3D" id="3.40.50.720">
    <property type="entry name" value="NAD(P)-binding Rossmann-like Domain"/>
    <property type="match status" value="1"/>
</dbReference>
<organism evidence="2 3">
    <name type="scientific">Leucocoprinus leucothites</name>
    <dbReference type="NCBI Taxonomy" id="201217"/>
    <lineage>
        <taxon>Eukaryota</taxon>
        <taxon>Fungi</taxon>
        <taxon>Dikarya</taxon>
        <taxon>Basidiomycota</taxon>
        <taxon>Agaricomycotina</taxon>
        <taxon>Agaricomycetes</taxon>
        <taxon>Agaricomycetidae</taxon>
        <taxon>Agaricales</taxon>
        <taxon>Agaricineae</taxon>
        <taxon>Agaricaceae</taxon>
        <taxon>Leucocoprinus</taxon>
    </lineage>
</organism>
<name>A0A8H5D1Q9_9AGAR</name>
<comment type="caution">
    <text evidence="2">The sequence shown here is derived from an EMBL/GenBank/DDBJ whole genome shotgun (WGS) entry which is preliminary data.</text>
</comment>
<keyword evidence="3" id="KW-1185">Reference proteome</keyword>
<accession>A0A8H5D1Q9</accession>
<reference evidence="2 3" key="1">
    <citation type="journal article" date="2020" name="ISME J.">
        <title>Uncovering the hidden diversity of litter-decomposition mechanisms in mushroom-forming fungi.</title>
        <authorList>
            <person name="Floudas D."/>
            <person name="Bentzer J."/>
            <person name="Ahren D."/>
            <person name="Johansson T."/>
            <person name="Persson P."/>
            <person name="Tunlid A."/>
        </authorList>
    </citation>
    <scope>NUCLEOTIDE SEQUENCE [LARGE SCALE GENOMIC DNA]</scope>
    <source>
        <strain evidence="2 3">CBS 146.42</strain>
    </source>
</reference>
<evidence type="ECO:0000259" key="1">
    <source>
        <dbReference type="Pfam" id="PF05368"/>
    </source>
</evidence>
<gene>
    <name evidence="2" type="ORF">D9756_008395</name>
</gene>
<dbReference type="InterPro" id="IPR008030">
    <property type="entry name" value="NmrA-like"/>
</dbReference>
<dbReference type="AlphaFoldDB" id="A0A8H5D1Q9"/>
<evidence type="ECO:0000313" key="2">
    <source>
        <dbReference type="EMBL" id="KAF5351106.1"/>
    </source>
</evidence>
<dbReference type="Pfam" id="PF05368">
    <property type="entry name" value="NmrA"/>
    <property type="match status" value="1"/>
</dbReference>
<proteinExistence type="predicted"/>
<dbReference type="PANTHER" id="PTHR43162">
    <property type="match status" value="1"/>
</dbReference>
<dbReference type="Gene3D" id="3.90.25.10">
    <property type="entry name" value="UDP-galactose 4-epimerase, domain 1"/>
    <property type="match status" value="1"/>
</dbReference>
<dbReference type="SUPFAM" id="SSF51735">
    <property type="entry name" value="NAD(P)-binding Rossmann-fold domains"/>
    <property type="match status" value="1"/>
</dbReference>
<sequence>MTILLTGGTGKTGVPLARRFSDRSTHTILLASRKGGKPESLSGSDLSRVHAVKFDWLDRASWTNPFDYVTEQNLSKIDRIYLIAPVTWEVRMMNDFIDFAREKGVNRFLLLSATQAEPGDPSLGEVHAHLKKLGTEQGIQWVVVRPTWFIENLGEFQIESIKDQDTIFSVWEDGKVPFVSAEDISELVHERLSDWKTWNYDVIIHGPELFTNDQVADLLSTALGRTITHTRITEAEYIEHMRSIGFDESFAWGLVDGELRIAQGSEEAIFRREGAVQGVDNTTS</sequence>
<feature type="domain" description="NmrA-like" evidence="1">
    <location>
        <begin position="2"/>
        <end position="237"/>
    </location>
</feature>
<dbReference type="OrthoDB" id="419598at2759"/>
<dbReference type="InterPro" id="IPR051604">
    <property type="entry name" value="Ergot_Alk_Oxidoreductase"/>
</dbReference>
<dbReference type="EMBL" id="JAACJO010000013">
    <property type="protein sequence ID" value="KAF5351106.1"/>
    <property type="molecule type" value="Genomic_DNA"/>
</dbReference>
<evidence type="ECO:0000313" key="3">
    <source>
        <dbReference type="Proteomes" id="UP000559027"/>
    </source>
</evidence>
<dbReference type="InterPro" id="IPR036291">
    <property type="entry name" value="NAD(P)-bd_dom_sf"/>
</dbReference>
<protein>
    <recommendedName>
        <fullName evidence="1">NmrA-like domain-containing protein</fullName>
    </recommendedName>
</protein>